<evidence type="ECO:0000313" key="1">
    <source>
        <dbReference type="EMBL" id="MTV36971.1"/>
    </source>
</evidence>
<dbReference type="RefSeq" id="WP_155462321.1">
    <property type="nucleotide sequence ID" value="NZ_WNKY01000003.1"/>
</dbReference>
<sequence>MLYEFISQNHAWLLDRGAQLRKDRGQVPIDHELDKGFALFLDQLIASLQQEESEGAYSSGAISGPVSGAPSQSEVGMAAFSLGSEVYALGLPIDQLVHSYGDMCQAIVELAEIKDLRLEIGEYRLLNHCLDNAIASAVSEYEFHHHRMQAAQSRQGEMQSRAATGERIRKHLGTATTAIAALKLRELTLGGMTGKILERSLLHLNEIVSEMGEENNANQVADTALHLVPLTTFLTGIVAAVAPCASVLKRSVTLAPVNPALALQGPLDLLAAALIGLLQACLERTIEDDEIALHGYARGSSILIDIIFPVHGAKLQEGDASLLLARRLLLEHQATLTVRDSVHAPYTLAIALPRHQTPT</sequence>
<name>A0A6L6PEG1_9BURK</name>
<evidence type="ECO:0000313" key="2">
    <source>
        <dbReference type="Proteomes" id="UP000475582"/>
    </source>
</evidence>
<dbReference type="AlphaFoldDB" id="A0A6L6PEG1"/>
<proteinExistence type="predicted"/>
<accession>A0A6L6PEG1</accession>
<comment type="caution">
    <text evidence="1">The sequence shown here is derived from an EMBL/GenBank/DDBJ whole genome shotgun (WGS) entry which is preliminary data.</text>
</comment>
<dbReference type="OrthoDB" id="9146955at2"/>
<reference evidence="1 2" key="1">
    <citation type="submission" date="2019-11" db="EMBL/GenBank/DDBJ databases">
        <title>Type strains purchased from KCTC, JCM and DSMZ.</title>
        <authorList>
            <person name="Lu H."/>
        </authorList>
    </citation>
    <scope>NUCLEOTIDE SEQUENCE [LARGE SCALE GENOMIC DNA]</scope>
    <source>
        <strain evidence="1 2">KCTC 22382</strain>
    </source>
</reference>
<dbReference type="EMBL" id="WNKY01000003">
    <property type="protein sequence ID" value="MTV36971.1"/>
    <property type="molecule type" value="Genomic_DNA"/>
</dbReference>
<dbReference type="Proteomes" id="UP000475582">
    <property type="component" value="Unassembled WGS sequence"/>
</dbReference>
<gene>
    <name evidence="1" type="ORF">GM676_05170</name>
</gene>
<organism evidence="1 2">
    <name type="scientific">Duganella radicis</name>
    <dbReference type="NCBI Taxonomy" id="551988"/>
    <lineage>
        <taxon>Bacteria</taxon>
        <taxon>Pseudomonadati</taxon>
        <taxon>Pseudomonadota</taxon>
        <taxon>Betaproteobacteria</taxon>
        <taxon>Burkholderiales</taxon>
        <taxon>Oxalobacteraceae</taxon>
        <taxon>Telluria group</taxon>
        <taxon>Duganella</taxon>
    </lineage>
</organism>
<keyword evidence="2" id="KW-1185">Reference proteome</keyword>
<protein>
    <submittedName>
        <fullName evidence="1">Uncharacterized protein</fullName>
    </submittedName>
</protein>